<feature type="transmembrane region" description="Helical" evidence="1">
    <location>
        <begin position="20"/>
        <end position="38"/>
    </location>
</feature>
<protein>
    <submittedName>
        <fullName evidence="2">Uncharacterized protein</fullName>
    </submittedName>
</protein>
<gene>
    <name evidence="2" type="ORF">LLE72_020700</name>
</gene>
<reference evidence="2" key="1">
    <citation type="submission" date="2021-10" db="EMBL/GenBank/DDBJ databases">
        <authorList>
            <person name="Hussein R."/>
            <person name="Harrison J."/>
            <person name="Studholme D.J."/>
            <person name="Vicente J."/>
            <person name="Grant M."/>
        </authorList>
    </citation>
    <scope>NUCLEOTIDE SEQUENCE</scope>
    <source>
        <strain evidence="2">NCPPB 2970</strain>
    </source>
</reference>
<name>A0AAJ2X644_XANCA</name>
<proteinExistence type="predicted"/>
<evidence type="ECO:0000313" key="3">
    <source>
        <dbReference type="Proteomes" id="UP001297361"/>
    </source>
</evidence>
<dbReference type="Proteomes" id="UP001297361">
    <property type="component" value="Unassembled WGS sequence"/>
</dbReference>
<dbReference type="AlphaFoldDB" id="A0AAJ2X644"/>
<keyword evidence="1" id="KW-1133">Transmembrane helix</keyword>
<evidence type="ECO:0000256" key="1">
    <source>
        <dbReference type="SAM" id="Phobius"/>
    </source>
</evidence>
<feature type="transmembrane region" description="Helical" evidence="1">
    <location>
        <begin position="108"/>
        <end position="131"/>
    </location>
</feature>
<dbReference type="EMBL" id="JAJFNJ020000003">
    <property type="protein sequence ID" value="MEC3890100.1"/>
    <property type="molecule type" value="Genomic_DNA"/>
</dbReference>
<dbReference type="RefSeq" id="WP_228426142.1">
    <property type="nucleotide sequence ID" value="NZ_JAJFNJ020000003.1"/>
</dbReference>
<sequence length="136" mass="14998">MPQDQPPKISRWAHYKRLKAWRYVAISALAIAFFAWLSVMKGDWAYFERSGGIVALLGALLGLRKLFRKGARDLNAPNDSLVINRNQFKVQAMWQEVEDLSDSFAQELGVALAVVGTLISAAGAPLLQVLLTLGAK</sequence>
<keyword evidence="1" id="KW-0472">Membrane</keyword>
<reference evidence="2" key="2">
    <citation type="submission" date="2024-01" db="EMBL/GenBank/DDBJ databases">
        <title>Long-read genome sequencing of X. campestris pv. papavericola.</title>
        <authorList>
            <person name="Hussain R.M.F."/>
            <person name="Greer S."/>
            <person name="Harrison J."/>
            <person name="Grant M."/>
            <person name="Vicente J."/>
            <person name="Studholme D.J."/>
        </authorList>
    </citation>
    <scope>NUCLEOTIDE SEQUENCE</scope>
    <source>
        <strain evidence="2">NCPPB 2970</strain>
    </source>
</reference>
<organism evidence="2 3">
    <name type="scientific">Xanthomonas campestris pv. papavericola</name>
    <dbReference type="NCBI Taxonomy" id="487881"/>
    <lineage>
        <taxon>Bacteria</taxon>
        <taxon>Pseudomonadati</taxon>
        <taxon>Pseudomonadota</taxon>
        <taxon>Gammaproteobacteria</taxon>
        <taxon>Lysobacterales</taxon>
        <taxon>Lysobacteraceae</taxon>
        <taxon>Xanthomonas</taxon>
    </lineage>
</organism>
<comment type="caution">
    <text evidence="2">The sequence shown here is derived from an EMBL/GenBank/DDBJ whole genome shotgun (WGS) entry which is preliminary data.</text>
</comment>
<accession>A0AAJ2X644</accession>
<evidence type="ECO:0000313" key="2">
    <source>
        <dbReference type="EMBL" id="MEC3890100.1"/>
    </source>
</evidence>
<keyword evidence="1" id="KW-0812">Transmembrane</keyword>